<reference evidence="1" key="2">
    <citation type="submission" date="2021-10" db="EMBL/GenBank/DDBJ databases">
        <authorList>
            <person name="Piombo E."/>
        </authorList>
    </citation>
    <scope>NUCLEOTIDE SEQUENCE</scope>
</reference>
<name>A0ACA9TDD9_BIOOC</name>
<evidence type="ECO:0000313" key="2">
    <source>
        <dbReference type="Proteomes" id="UP000836387"/>
    </source>
</evidence>
<keyword evidence="2" id="KW-1185">Reference proteome</keyword>
<comment type="caution">
    <text evidence="1">The sequence shown here is derived from an EMBL/GenBank/DDBJ whole genome shotgun (WGS) entry which is preliminary data.</text>
</comment>
<sequence length="218" mass="24392">MEALAGLLIANLAKTRRLALNHNFINGCSLVGKVIQSKVFGGGQLLGFEQFEDVRYIKSLSWTWEYNSELDDDPWKTSIPDLDAIIAALSHVQGTLERLQFRLETGEGSLVDDDPEMTVLGSFSNLVHFNKITHIDVPLVTLAGFGSDALPLERYLPDNIEMLCLSTGMLVDDVVEWFMDDVDWDNGESDAYNADDYIIQMIQSLAAAYPTRLLRLVF</sequence>
<proteinExistence type="predicted"/>
<dbReference type="EMBL" id="CADEHS020000003">
    <property type="protein sequence ID" value="CAG9938954.1"/>
    <property type="molecule type" value="Genomic_DNA"/>
</dbReference>
<evidence type="ECO:0000313" key="1">
    <source>
        <dbReference type="EMBL" id="CAG9938954.1"/>
    </source>
</evidence>
<protein>
    <submittedName>
        <fullName evidence="1">Uncharacterized protein</fullName>
    </submittedName>
</protein>
<accession>A0ACA9TDD9</accession>
<organism evidence="1 2">
    <name type="scientific">Clonostachys rosea f. rosea IK726</name>
    <dbReference type="NCBI Taxonomy" id="1349383"/>
    <lineage>
        <taxon>Eukaryota</taxon>
        <taxon>Fungi</taxon>
        <taxon>Dikarya</taxon>
        <taxon>Ascomycota</taxon>
        <taxon>Pezizomycotina</taxon>
        <taxon>Sordariomycetes</taxon>
        <taxon>Hypocreomycetidae</taxon>
        <taxon>Hypocreales</taxon>
        <taxon>Bionectriaceae</taxon>
        <taxon>Clonostachys</taxon>
    </lineage>
</organism>
<gene>
    <name evidence="1" type="ORF">CRV2_00007387</name>
</gene>
<reference evidence="1" key="1">
    <citation type="submission" date="2020-04" db="EMBL/GenBank/DDBJ databases">
        <authorList>
            <person name="Broberg M."/>
        </authorList>
    </citation>
    <scope>NUCLEOTIDE SEQUENCE</scope>
</reference>
<dbReference type="Proteomes" id="UP000836387">
    <property type="component" value="Unassembled WGS sequence"/>
</dbReference>